<feature type="domain" description="DUF5071" evidence="1">
    <location>
        <begin position="44"/>
        <end position="139"/>
    </location>
</feature>
<dbReference type="EMBL" id="WHNZ01000007">
    <property type="protein sequence ID" value="NOU98648.1"/>
    <property type="molecule type" value="Genomic_DNA"/>
</dbReference>
<organism evidence="2 3">
    <name type="scientific">Paenibacillus planticolens</name>
    <dbReference type="NCBI Taxonomy" id="2654976"/>
    <lineage>
        <taxon>Bacteria</taxon>
        <taxon>Bacillati</taxon>
        <taxon>Bacillota</taxon>
        <taxon>Bacilli</taxon>
        <taxon>Bacillales</taxon>
        <taxon>Paenibacillaceae</taxon>
        <taxon>Paenibacillus</taxon>
    </lineage>
</organism>
<dbReference type="InterPro" id="IPR038692">
    <property type="entry name" value="Cthe_2751_sf"/>
</dbReference>
<accession>A0ABX1ZEW9</accession>
<gene>
    <name evidence="2" type="ORF">GC097_01225</name>
</gene>
<evidence type="ECO:0000313" key="2">
    <source>
        <dbReference type="EMBL" id="NOU98648.1"/>
    </source>
</evidence>
<protein>
    <submittedName>
        <fullName evidence="2">DUF5071 domain-containing protein</fullName>
    </submittedName>
</protein>
<proteinExistence type="predicted"/>
<dbReference type="RefSeq" id="WP_171681529.1">
    <property type="nucleotide sequence ID" value="NZ_WHNZ01000007.1"/>
</dbReference>
<keyword evidence="3" id="KW-1185">Reference proteome</keyword>
<evidence type="ECO:0000259" key="1">
    <source>
        <dbReference type="Pfam" id="PF16804"/>
    </source>
</evidence>
<sequence length="193" mass="22721">MNDVNQLLSYLRRDTPHDQHQFAKEQLKQLQDLELKLLVQPLDKMHWESAADLLIEIGYPRVKFILSGLLEWIMDMNWPGAIKISELLFSIKEPLIPFIREALKTNDAIWQYWIIECILKNWSEDLVRQLDEELIHLASGFDYEQTHLSALKLLVQFEILNPEEILTLIKVKLQNTRNIDIFAELSELEMIVG</sequence>
<reference evidence="2 3" key="1">
    <citation type="submission" date="2019-10" db="EMBL/GenBank/DDBJ databases">
        <title>Description of Paenibacillus pedi sp. nov.</title>
        <authorList>
            <person name="Carlier A."/>
            <person name="Qi S."/>
        </authorList>
    </citation>
    <scope>NUCLEOTIDE SEQUENCE [LARGE SCALE GENOMIC DNA]</scope>
    <source>
        <strain evidence="2 3">LMG 31457</strain>
    </source>
</reference>
<evidence type="ECO:0000313" key="3">
    <source>
        <dbReference type="Proteomes" id="UP000618579"/>
    </source>
</evidence>
<name>A0ABX1ZEW9_9BACL</name>
<dbReference type="InterPro" id="IPR031837">
    <property type="entry name" value="DUF5071"/>
</dbReference>
<dbReference type="Pfam" id="PF16804">
    <property type="entry name" value="DUF5071"/>
    <property type="match status" value="1"/>
</dbReference>
<comment type="caution">
    <text evidence="2">The sequence shown here is derived from an EMBL/GenBank/DDBJ whole genome shotgun (WGS) entry which is preliminary data.</text>
</comment>
<dbReference type="Proteomes" id="UP000618579">
    <property type="component" value="Unassembled WGS sequence"/>
</dbReference>
<dbReference type="Gene3D" id="1.25.40.750">
    <property type="entry name" value="Domain of unknown function DUF5071"/>
    <property type="match status" value="1"/>
</dbReference>